<dbReference type="RefSeq" id="XP_041158979.1">
    <property type="nucleotide sequence ID" value="XM_041308642.1"/>
</dbReference>
<dbReference type="GeneID" id="64602406"/>
<accession>A0A9P7ANW4</accession>
<name>A0A9P7ANW4_9AGAM</name>
<sequence length="186" mass="20838">WDPWPDGDFEGLFTWEEVLRTDNLSEHWACQPGGGDKRGSESALAWSQGKKTRRVCLGVITCDEPTCEVITRPQTRWAGIMGQLNASCLCGSQLKHIDCGVTSVLYSFKGGVYYIHKGIHHHPKQTHILHLSRDDLTGTRESVATISTVLLNQDRVKAELQALQGKSTRNFVDDFAEFQKNHPGYV</sequence>
<proteinExistence type="predicted"/>
<keyword evidence="2" id="KW-1185">Reference proteome</keyword>
<evidence type="ECO:0000313" key="1">
    <source>
        <dbReference type="EMBL" id="KAG1792342.1"/>
    </source>
</evidence>
<feature type="non-terminal residue" evidence="1">
    <location>
        <position position="1"/>
    </location>
</feature>
<dbReference type="Proteomes" id="UP000719766">
    <property type="component" value="Unassembled WGS sequence"/>
</dbReference>
<dbReference type="EMBL" id="JABBWE010000037">
    <property type="protein sequence ID" value="KAG1792342.1"/>
    <property type="molecule type" value="Genomic_DNA"/>
</dbReference>
<protein>
    <submittedName>
        <fullName evidence="1">Uncharacterized protein</fullName>
    </submittedName>
</protein>
<evidence type="ECO:0000313" key="2">
    <source>
        <dbReference type="Proteomes" id="UP000719766"/>
    </source>
</evidence>
<feature type="non-terminal residue" evidence="1">
    <location>
        <position position="186"/>
    </location>
</feature>
<gene>
    <name evidence="1" type="ORF">HD556DRAFT_1482045</name>
</gene>
<organism evidence="1 2">
    <name type="scientific">Suillus plorans</name>
    <dbReference type="NCBI Taxonomy" id="116603"/>
    <lineage>
        <taxon>Eukaryota</taxon>
        <taxon>Fungi</taxon>
        <taxon>Dikarya</taxon>
        <taxon>Basidiomycota</taxon>
        <taxon>Agaricomycotina</taxon>
        <taxon>Agaricomycetes</taxon>
        <taxon>Agaricomycetidae</taxon>
        <taxon>Boletales</taxon>
        <taxon>Suillineae</taxon>
        <taxon>Suillaceae</taxon>
        <taxon>Suillus</taxon>
    </lineage>
</organism>
<comment type="caution">
    <text evidence="1">The sequence shown here is derived from an EMBL/GenBank/DDBJ whole genome shotgun (WGS) entry which is preliminary data.</text>
</comment>
<dbReference type="AlphaFoldDB" id="A0A9P7ANW4"/>
<dbReference type="OrthoDB" id="2669300at2759"/>
<reference evidence="1" key="1">
    <citation type="journal article" date="2020" name="New Phytol.">
        <title>Comparative genomics reveals dynamic genome evolution in host specialist ectomycorrhizal fungi.</title>
        <authorList>
            <person name="Lofgren L.A."/>
            <person name="Nguyen N.H."/>
            <person name="Vilgalys R."/>
            <person name="Ruytinx J."/>
            <person name="Liao H.L."/>
            <person name="Branco S."/>
            <person name="Kuo A."/>
            <person name="LaButti K."/>
            <person name="Lipzen A."/>
            <person name="Andreopoulos W."/>
            <person name="Pangilinan J."/>
            <person name="Riley R."/>
            <person name="Hundley H."/>
            <person name="Na H."/>
            <person name="Barry K."/>
            <person name="Grigoriev I.V."/>
            <person name="Stajich J.E."/>
            <person name="Kennedy P.G."/>
        </authorList>
    </citation>
    <scope>NUCLEOTIDE SEQUENCE</scope>
    <source>
        <strain evidence="1">S12</strain>
    </source>
</reference>